<keyword evidence="1" id="KW-0812">Transmembrane</keyword>
<dbReference type="Proteomes" id="UP000183047">
    <property type="component" value="Unassembled WGS sequence"/>
</dbReference>
<evidence type="ECO:0000313" key="4">
    <source>
        <dbReference type="Proteomes" id="UP000183047"/>
    </source>
</evidence>
<keyword evidence="1" id="KW-1133">Transmembrane helix</keyword>
<feature type="transmembrane region" description="Helical" evidence="1">
    <location>
        <begin position="68"/>
        <end position="86"/>
    </location>
</feature>
<evidence type="ECO:0000313" key="3">
    <source>
        <dbReference type="EMBL" id="SCY31386.1"/>
    </source>
</evidence>
<dbReference type="EMBL" id="FMUR01000012">
    <property type="protein sequence ID" value="SCY31386.1"/>
    <property type="molecule type" value="Genomic_DNA"/>
</dbReference>
<evidence type="ECO:0000259" key="2">
    <source>
        <dbReference type="Pfam" id="PF22570"/>
    </source>
</evidence>
<feature type="transmembrane region" description="Helical" evidence="1">
    <location>
        <begin position="12"/>
        <end position="33"/>
    </location>
</feature>
<organism evidence="3 4">
    <name type="scientific">Butyrivibrio hungatei</name>
    <dbReference type="NCBI Taxonomy" id="185008"/>
    <lineage>
        <taxon>Bacteria</taxon>
        <taxon>Bacillati</taxon>
        <taxon>Bacillota</taxon>
        <taxon>Clostridia</taxon>
        <taxon>Lachnospirales</taxon>
        <taxon>Lachnospiraceae</taxon>
        <taxon>Butyrivibrio</taxon>
    </lineage>
</organism>
<keyword evidence="4" id="KW-1185">Reference proteome</keyword>
<reference evidence="4" key="1">
    <citation type="submission" date="2016-10" db="EMBL/GenBank/DDBJ databases">
        <authorList>
            <person name="Varghese N."/>
            <person name="Submissions S."/>
        </authorList>
    </citation>
    <scope>NUCLEOTIDE SEQUENCE [LARGE SCALE GENOMIC DNA]</scope>
    <source>
        <strain evidence="4">XBD2006</strain>
    </source>
</reference>
<dbReference type="Pfam" id="PF22570">
    <property type="entry name" value="LiaF-TM"/>
    <property type="match status" value="1"/>
</dbReference>
<dbReference type="AlphaFoldDB" id="A0A1G5EWL5"/>
<evidence type="ECO:0000256" key="1">
    <source>
        <dbReference type="SAM" id="Phobius"/>
    </source>
</evidence>
<sequence length="95" mass="10761">METVRIHRVGTITAGITLIVLGAAYILNFFGYFEITMVTRLWPIILIGVGVEILISSFEKSKVVYDKAAMLVMFAMIAFAMFMACWDRCVIQEFL</sequence>
<feature type="domain" description="LiaF transmembrane" evidence="2">
    <location>
        <begin position="14"/>
        <end position="80"/>
    </location>
</feature>
<feature type="transmembrane region" description="Helical" evidence="1">
    <location>
        <begin position="39"/>
        <end position="56"/>
    </location>
</feature>
<dbReference type="RefSeq" id="WP_074462682.1">
    <property type="nucleotide sequence ID" value="NZ_FMUR01000012.1"/>
</dbReference>
<keyword evidence="1" id="KW-0472">Membrane</keyword>
<name>A0A1G5EWL5_9FIRM</name>
<protein>
    <recommendedName>
        <fullName evidence="2">LiaF transmembrane domain-containing protein</fullName>
    </recommendedName>
</protein>
<dbReference type="InterPro" id="IPR054331">
    <property type="entry name" value="LiaF_TM"/>
</dbReference>
<accession>A0A1G5EWL5</accession>
<gene>
    <name evidence="3" type="ORF">SAMN02910451_02130</name>
</gene>
<dbReference type="OrthoDB" id="1734554at2"/>
<proteinExistence type="predicted"/>